<feature type="compositionally biased region" description="Basic and acidic residues" evidence="5">
    <location>
        <begin position="335"/>
        <end position="345"/>
    </location>
</feature>
<reference evidence="7" key="1">
    <citation type="submission" date="2025-08" db="UniProtKB">
        <authorList>
            <consortium name="Ensembl"/>
        </authorList>
    </citation>
    <scope>IDENTIFICATION</scope>
</reference>
<keyword evidence="3 4" id="KW-0440">LIM domain</keyword>
<feature type="compositionally biased region" description="Polar residues" evidence="5">
    <location>
        <begin position="655"/>
        <end position="669"/>
    </location>
</feature>
<dbReference type="GeneTree" id="ENSGT00940000158377"/>
<keyword evidence="8" id="KW-1185">Reference proteome</keyword>
<feature type="region of interest" description="Disordered" evidence="5">
    <location>
        <begin position="514"/>
        <end position="535"/>
    </location>
</feature>
<feature type="compositionally biased region" description="Polar residues" evidence="5">
    <location>
        <begin position="692"/>
        <end position="703"/>
    </location>
</feature>
<evidence type="ECO:0000256" key="2">
    <source>
        <dbReference type="ARBA" id="ARBA00022833"/>
    </source>
</evidence>
<dbReference type="SUPFAM" id="SSF57716">
    <property type="entry name" value="Glucocorticoid receptor-like (DNA-binding domain)"/>
    <property type="match status" value="2"/>
</dbReference>
<feature type="compositionally biased region" description="Basic and acidic residues" evidence="5">
    <location>
        <begin position="206"/>
        <end position="217"/>
    </location>
</feature>
<dbReference type="SMART" id="SM00132">
    <property type="entry name" value="LIM"/>
    <property type="match status" value="1"/>
</dbReference>
<evidence type="ECO:0000313" key="8">
    <source>
        <dbReference type="Proteomes" id="UP000261360"/>
    </source>
</evidence>
<feature type="compositionally biased region" description="Polar residues" evidence="5">
    <location>
        <begin position="971"/>
        <end position="994"/>
    </location>
</feature>
<feature type="region of interest" description="Disordered" evidence="5">
    <location>
        <begin position="1243"/>
        <end position="1262"/>
    </location>
</feature>
<dbReference type="Pfam" id="PF00412">
    <property type="entry name" value="LIM"/>
    <property type="match status" value="1"/>
</dbReference>
<dbReference type="AlphaFoldDB" id="A0A3B4WNG7"/>
<dbReference type="Ensembl" id="ENSSLDT00000004279.1">
    <property type="protein sequence ID" value="ENSSLDP00000004142.1"/>
    <property type="gene ID" value="ENSSLDG00000003289.1"/>
</dbReference>
<feature type="compositionally biased region" description="Basic and acidic residues" evidence="5">
    <location>
        <begin position="821"/>
        <end position="843"/>
    </location>
</feature>
<feature type="compositionally biased region" description="Polar residues" evidence="5">
    <location>
        <begin position="521"/>
        <end position="533"/>
    </location>
</feature>
<name>A0A3B4WNG7_SERLL</name>
<feature type="compositionally biased region" description="Polar residues" evidence="5">
    <location>
        <begin position="865"/>
        <end position="875"/>
    </location>
</feature>
<sequence length="1262" mass="136678">METFGLRRTQSLRSLSGLQERSWVMPAPNRWDRKSVSQLVQHYQSCADLRSVEKAEHKLQVSESCVDGRWRRPESRENVALCGSGRSSNLFRSRSMDLLPQKESSGTRALCALFESKATLQESFHSSPGLNLRSAAGSNTKRDCPLQDWRCQNTPLKDTTIQGSSPAGGGKAMNGPRESYNRTSRYSHGDKISPSLTKGVSPPTLPRDRTATSSSVRDRSALYLSRAAAIDSTGGSTQPEFIGTTPTRSKNSKFQSPAKEMCSACLTPVYPMEKMVANKLILHNNCFCCKHCQKKLSIHNYASLYGEFYCISHYQQLFKRKGNYDEGFGHTQHKDRWLQRNKGADEPDVLSTPKTTKPKLNTSDGSREFSAGVFVTKSSVREPGCDKAADVKGKLKMSWPPEKKNTGVNSLQRTHAPALKNKTPGIDQAATNSMSVTEYWKSDRNKSKINHTGEMKDKGVKDQSKTTGFNSDELRSKEPKPWSDPTKAGGVPDTISPRVLSFTSPSAGFIATNQKKEQKNVAPSSRANYNPTVNRRDVFPNKAKKFVRFSPNVDVAQYDESSQLIPEVSDQTEQNQLNKSKDMKDEKNHLTCELSEKQSESEVNLEIPEHECHGETTSTSNQEPDVEVKRSQESPQADIAILNGVVEKVEESHDTQSLTETFNSNQDVTAHQKPPDQSDIAPENSVDPCESQDPSALHSSAGQMTKEEDGHEGNKNLFQKTDSTNDQENGGNQKKPVVRTNSLKGSAKPAEKTKAKLGSWSKGKSPLSKLFTSGGNERTNKAEQKDAKKPEAKPSGGLLGRLFQSSSEKPEDVTKLAAQGERQEEEKDKTRDDNKTKEVKEVITEESEKEDEPQVPPVEQEHVKTNSADAKTPDSNEYEDISKSTESSNLLKGSASETGEVHTAPNPTDEEEPDLQSSETEGLSVSDPGITESAVQSVNRSSEESVGPLTAERSGGEVLSDPFNGDIFGDSVSSVPTDTLSSQMNTDQSVQRPNDSFDAPDEGGRNVVYGAIFDLNHEPPQDSSGLLAPSESQGIFGNAPGDVFSSSVSDMPLSAGASSESFTLLDSQPISAENEVTLSMTDQLIAPDPAPLNQDTSQTSDLFGANSQTSEQGTGFDIFSLNDDLFTQPPAVSVSGLGDLGNQGEAEAVTTQASTFADDTFGVSDISNSADVFALLPSSPAASNSLNDLLSPGASSAAAAPSAQIDLFADDIFASGPKLLPLSDAGDADSFMDSLLVSGSNNTEQAAQNTVTNSSWMDDLLG</sequence>
<evidence type="ECO:0000259" key="6">
    <source>
        <dbReference type="PROSITE" id="PS50023"/>
    </source>
</evidence>
<feature type="region of interest" description="Disordered" evidence="5">
    <location>
        <begin position="566"/>
        <end position="589"/>
    </location>
</feature>
<feature type="region of interest" description="Disordered" evidence="5">
    <location>
        <begin position="234"/>
        <end position="253"/>
    </location>
</feature>
<evidence type="ECO:0000256" key="3">
    <source>
        <dbReference type="ARBA" id="ARBA00023038"/>
    </source>
</evidence>
<dbReference type="PANTHER" id="PTHR24206">
    <property type="entry name" value="OS06G0237300 PROTEIN"/>
    <property type="match status" value="1"/>
</dbReference>
<protein>
    <recommendedName>
        <fullName evidence="6">LIM zinc-binding domain-containing protein</fullName>
    </recommendedName>
</protein>
<organism evidence="7 8">
    <name type="scientific">Seriola lalandi dorsalis</name>
    <dbReference type="NCBI Taxonomy" id="1841481"/>
    <lineage>
        <taxon>Eukaryota</taxon>
        <taxon>Metazoa</taxon>
        <taxon>Chordata</taxon>
        <taxon>Craniata</taxon>
        <taxon>Vertebrata</taxon>
        <taxon>Euteleostomi</taxon>
        <taxon>Actinopterygii</taxon>
        <taxon>Neopterygii</taxon>
        <taxon>Teleostei</taxon>
        <taxon>Neoteleostei</taxon>
        <taxon>Acanthomorphata</taxon>
        <taxon>Carangaria</taxon>
        <taxon>Carangiformes</taxon>
        <taxon>Carangidae</taxon>
        <taxon>Seriola</taxon>
    </lineage>
</organism>
<proteinExistence type="predicted"/>
<feature type="compositionally biased region" description="Basic and acidic residues" evidence="5">
    <location>
        <begin position="441"/>
        <end position="464"/>
    </location>
</feature>
<feature type="region of interest" description="Disordered" evidence="5">
    <location>
        <begin position="650"/>
        <end position="1041"/>
    </location>
</feature>
<feature type="compositionally biased region" description="Polar residues" evidence="5">
    <location>
        <begin position="1243"/>
        <end position="1256"/>
    </location>
</feature>
<feature type="region of interest" description="Disordered" evidence="5">
    <location>
        <begin position="610"/>
        <end position="638"/>
    </location>
</feature>
<dbReference type="STRING" id="1841481.ENSSLDP00000004142"/>
<reference evidence="7" key="2">
    <citation type="submission" date="2025-09" db="UniProtKB">
        <authorList>
            <consortium name="Ensembl"/>
        </authorList>
    </citation>
    <scope>IDENTIFICATION</scope>
</reference>
<dbReference type="PROSITE" id="PS50023">
    <property type="entry name" value="LIM_DOMAIN_2"/>
    <property type="match status" value="1"/>
</dbReference>
<feature type="compositionally biased region" description="Polar residues" evidence="5">
    <location>
        <begin position="716"/>
        <end position="732"/>
    </location>
</feature>
<evidence type="ECO:0000313" key="7">
    <source>
        <dbReference type="Ensembl" id="ENSSLDP00000004142.1"/>
    </source>
</evidence>
<feature type="compositionally biased region" description="Basic and acidic residues" evidence="5">
    <location>
        <begin position="472"/>
        <end position="481"/>
    </location>
</feature>
<feature type="region of interest" description="Disordered" evidence="5">
    <location>
        <begin position="335"/>
        <end position="365"/>
    </location>
</feature>
<feature type="compositionally biased region" description="Polar residues" evidence="5">
    <location>
        <begin position="566"/>
        <end position="578"/>
    </location>
</feature>
<feature type="compositionally biased region" description="Basic and acidic residues" evidence="5">
    <location>
        <begin position="778"/>
        <end position="792"/>
    </location>
</feature>
<dbReference type="Gene3D" id="2.10.110.10">
    <property type="entry name" value="Cysteine Rich Protein"/>
    <property type="match status" value="1"/>
</dbReference>
<keyword evidence="2 4" id="KW-0862">Zinc</keyword>
<evidence type="ECO:0000256" key="5">
    <source>
        <dbReference type="SAM" id="MobiDB-lite"/>
    </source>
</evidence>
<feature type="region of interest" description="Disordered" evidence="5">
    <location>
        <begin position="441"/>
        <end position="498"/>
    </location>
</feature>
<dbReference type="Proteomes" id="UP000261360">
    <property type="component" value="Unplaced"/>
</dbReference>
<dbReference type="InterPro" id="IPR001781">
    <property type="entry name" value="Znf_LIM"/>
</dbReference>
<accession>A0A3B4WNG7</accession>
<feature type="region of interest" description="Disordered" evidence="5">
    <location>
        <begin position="124"/>
        <end position="217"/>
    </location>
</feature>
<evidence type="ECO:0000256" key="1">
    <source>
        <dbReference type="ARBA" id="ARBA00022723"/>
    </source>
</evidence>
<feature type="compositionally biased region" description="Polar residues" evidence="5">
    <location>
        <begin position="150"/>
        <end position="165"/>
    </location>
</feature>
<feature type="compositionally biased region" description="Acidic residues" evidence="5">
    <location>
        <begin position="844"/>
        <end position="853"/>
    </location>
</feature>
<feature type="compositionally biased region" description="Polar residues" evidence="5">
    <location>
        <begin position="884"/>
        <end position="897"/>
    </location>
</feature>
<feature type="compositionally biased region" description="Basic and acidic residues" evidence="5">
    <location>
        <begin position="579"/>
        <end position="589"/>
    </location>
</feature>
<dbReference type="GO" id="GO:0046872">
    <property type="term" value="F:metal ion binding"/>
    <property type="evidence" value="ECO:0007669"/>
    <property type="project" value="UniProtKB-KW"/>
</dbReference>
<feature type="domain" description="LIM zinc-binding" evidence="6">
    <location>
        <begin position="260"/>
        <end position="320"/>
    </location>
</feature>
<feature type="compositionally biased region" description="Polar residues" evidence="5">
    <location>
        <begin position="352"/>
        <end position="364"/>
    </location>
</feature>
<evidence type="ECO:0000256" key="4">
    <source>
        <dbReference type="PROSITE-ProRule" id="PRU00125"/>
    </source>
</evidence>
<keyword evidence="1 4" id="KW-0479">Metal-binding</keyword>
<feature type="compositionally biased region" description="Basic and acidic residues" evidence="5">
    <location>
        <begin position="705"/>
        <end position="714"/>
    </location>
</feature>